<keyword evidence="9 10" id="KW-0472">Membrane</keyword>
<evidence type="ECO:0000256" key="9">
    <source>
        <dbReference type="ARBA" id="ARBA00023136"/>
    </source>
</evidence>
<comment type="function">
    <text evidence="10">Heme chaperone required for the biogenesis of c-type cytochromes. Transiently binds heme delivered by CcmC and transfers the heme to apo-cytochromes in a process facilitated by CcmF and CcmH.</text>
</comment>
<feature type="topological domain" description="Extracellular" evidence="10">
    <location>
        <begin position="29"/>
        <end position="155"/>
    </location>
</feature>
<sequence>MTRKRRRLYIAFAGLLCVATAAALILTAFEDNLVFFYSPSDVQAKGLPEGRTARIGGLVEEGSVEHLDDDRVEFVVTDGAHSLPVVYQGALPDLFREGQGVVAEGQAGDNGVFQAREILARHDENYMPAEVADALKESGEWRPETGEDPAEAKSR</sequence>
<evidence type="ECO:0000256" key="11">
    <source>
        <dbReference type="SAM" id="MobiDB-lite"/>
    </source>
</evidence>
<evidence type="ECO:0000256" key="6">
    <source>
        <dbReference type="ARBA" id="ARBA00022968"/>
    </source>
</evidence>
<organism evidence="12 13">
    <name type="scientific">Fodinicurvata halophila</name>
    <dbReference type="NCBI Taxonomy" id="1419723"/>
    <lineage>
        <taxon>Bacteria</taxon>
        <taxon>Pseudomonadati</taxon>
        <taxon>Pseudomonadota</taxon>
        <taxon>Alphaproteobacteria</taxon>
        <taxon>Rhodospirillales</taxon>
        <taxon>Rhodovibrionaceae</taxon>
        <taxon>Fodinicurvata</taxon>
    </lineage>
</organism>
<feature type="region of interest" description="Disordered" evidence="11">
    <location>
        <begin position="132"/>
        <end position="155"/>
    </location>
</feature>
<dbReference type="PANTHER" id="PTHR34128:SF2">
    <property type="entry name" value="CYTOCHROME C-TYPE BIOGENESIS PROTEIN CCME HOMOLOG, MITOCHONDRIAL"/>
    <property type="match status" value="1"/>
</dbReference>
<dbReference type="PANTHER" id="PTHR34128">
    <property type="entry name" value="CYTOCHROME C-TYPE BIOGENESIS PROTEIN CCME HOMOLOG, MITOCHONDRIAL"/>
    <property type="match status" value="1"/>
</dbReference>
<dbReference type="Gene3D" id="2.40.50.140">
    <property type="entry name" value="Nucleic acid-binding proteins"/>
    <property type="match status" value="1"/>
</dbReference>
<protein>
    <recommendedName>
        <fullName evidence="10">Cytochrome c-type biogenesis protein CcmE</fullName>
    </recommendedName>
    <alternativeName>
        <fullName evidence="10">Cytochrome c maturation protein E</fullName>
    </alternativeName>
    <alternativeName>
        <fullName evidence="10">Heme chaperone CcmE</fullName>
    </alternativeName>
</protein>
<evidence type="ECO:0000256" key="8">
    <source>
        <dbReference type="ARBA" id="ARBA00023004"/>
    </source>
</evidence>
<feature type="compositionally biased region" description="Basic and acidic residues" evidence="11">
    <location>
        <begin position="133"/>
        <end position="155"/>
    </location>
</feature>
<gene>
    <name evidence="10 12" type="primary">ccmE</name>
    <name evidence="10" type="synonym">cycJ</name>
    <name evidence="12" type="ORF">ACFOW6_09930</name>
</gene>
<feature type="binding site" description="axial binding residue" evidence="10">
    <location>
        <position position="126"/>
    </location>
    <ligand>
        <name>heme</name>
        <dbReference type="ChEBI" id="CHEBI:30413"/>
    </ligand>
    <ligandPart>
        <name>Fe</name>
        <dbReference type="ChEBI" id="CHEBI:18248"/>
    </ligandPart>
</feature>
<dbReference type="Pfam" id="PF03100">
    <property type="entry name" value="CcmE"/>
    <property type="match status" value="1"/>
</dbReference>
<keyword evidence="10" id="KW-1003">Cell membrane</keyword>
<keyword evidence="5 10" id="KW-0201">Cytochrome c-type biogenesis</keyword>
<dbReference type="Proteomes" id="UP001595799">
    <property type="component" value="Unassembled WGS sequence"/>
</dbReference>
<comment type="caution">
    <text evidence="12">The sequence shown here is derived from an EMBL/GenBank/DDBJ whole genome shotgun (WGS) entry which is preliminary data.</text>
</comment>
<comment type="subcellular location">
    <subcellularLocation>
        <location evidence="10">Cell membrane</location>
        <topology evidence="10">Single-pass type II membrane protein</topology>
    </subcellularLocation>
    <subcellularLocation>
        <location evidence="1">Membrane</location>
    </subcellularLocation>
</comment>
<dbReference type="HAMAP" id="MF_01959">
    <property type="entry name" value="CcmE"/>
    <property type="match status" value="1"/>
</dbReference>
<keyword evidence="4 10" id="KW-0479">Metal-binding</keyword>
<reference evidence="13" key="1">
    <citation type="journal article" date="2019" name="Int. J. Syst. Evol. Microbiol.">
        <title>The Global Catalogue of Microorganisms (GCM) 10K type strain sequencing project: providing services to taxonomists for standard genome sequencing and annotation.</title>
        <authorList>
            <consortium name="The Broad Institute Genomics Platform"/>
            <consortium name="The Broad Institute Genome Sequencing Center for Infectious Disease"/>
            <person name="Wu L."/>
            <person name="Ma J."/>
        </authorList>
    </citation>
    <scope>NUCLEOTIDE SEQUENCE [LARGE SCALE GENOMIC DNA]</scope>
    <source>
        <strain evidence="13">CECT 8472</strain>
    </source>
</reference>
<keyword evidence="8 10" id="KW-0408">Iron</keyword>
<dbReference type="SUPFAM" id="SSF82093">
    <property type="entry name" value="Heme chaperone CcmE"/>
    <property type="match status" value="1"/>
</dbReference>
<dbReference type="RefSeq" id="WP_382422204.1">
    <property type="nucleotide sequence ID" value="NZ_JBHSCW010000004.1"/>
</dbReference>
<evidence type="ECO:0000313" key="12">
    <source>
        <dbReference type="EMBL" id="MFC4351859.1"/>
    </source>
</evidence>
<keyword evidence="13" id="KW-1185">Reference proteome</keyword>
<dbReference type="NCBIfam" id="NF009729">
    <property type="entry name" value="PRK13254.1-3"/>
    <property type="match status" value="1"/>
</dbReference>
<feature type="binding site" description="covalent" evidence="10">
    <location>
        <position position="122"/>
    </location>
    <ligand>
        <name>heme</name>
        <dbReference type="ChEBI" id="CHEBI:30413"/>
    </ligand>
</feature>
<evidence type="ECO:0000313" key="13">
    <source>
        <dbReference type="Proteomes" id="UP001595799"/>
    </source>
</evidence>
<keyword evidence="6 10" id="KW-0735">Signal-anchor</keyword>
<comment type="similarity">
    <text evidence="10">Belongs to the CcmE/CycJ family.</text>
</comment>
<evidence type="ECO:0000256" key="3">
    <source>
        <dbReference type="ARBA" id="ARBA00022692"/>
    </source>
</evidence>
<evidence type="ECO:0000256" key="5">
    <source>
        <dbReference type="ARBA" id="ARBA00022748"/>
    </source>
</evidence>
<dbReference type="EMBL" id="JBHSCW010000004">
    <property type="protein sequence ID" value="MFC4351859.1"/>
    <property type="molecule type" value="Genomic_DNA"/>
</dbReference>
<keyword evidence="2 10" id="KW-0349">Heme</keyword>
<name>A0ABV8UMU3_9PROT</name>
<dbReference type="InterPro" id="IPR004329">
    <property type="entry name" value="CcmE"/>
</dbReference>
<dbReference type="NCBIfam" id="NF009731">
    <property type="entry name" value="PRK13254.1-5"/>
    <property type="match status" value="1"/>
</dbReference>
<proteinExistence type="inferred from homology"/>
<dbReference type="InterPro" id="IPR036127">
    <property type="entry name" value="CcmE-like_sf"/>
</dbReference>
<evidence type="ECO:0000256" key="4">
    <source>
        <dbReference type="ARBA" id="ARBA00022723"/>
    </source>
</evidence>
<dbReference type="InterPro" id="IPR012340">
    <property type="entry name" value="NA-bd_OB-fold"/>
</dbReference>
<dbReference type="NCBIfam" id="NF009727">
    <property type="entry name" value="PRK13254.1-1"/>
    <property type="match status" value="1"/>
</dbReference>
<keyword evidence="3 10" id="KW-0812">Transmembrane</keyword>
<feature type="topological domain" description="Cytoplasmic" evidence="10">
    <location>
        <begin position="1"/>
        <end position="7"/>
    </location>
</feature>
<accession>A0ABV8UMU3</accession>
<evidence type="ECO:0000256" key="7">
    <source>
        <dbReference type="ARBA" id="ARBA00022989"/>
    </source>
</evidence>
<evidence type="ECO:0000256" key="1">
    <source>
        <dbReference type="ARBA" id="ARBA00004370"/>
    </source>
</evidence>
<evidence type="ECO:0000256" key="2">
    <source>
        <dbReference type="ARBA" id="ARBA00022617"/>
    </source>
</evidence>
<keyword evidence="7 10" id="KW-1133">Transmembrane helix</keyword>
<evidence type="ECO:0000256" key="10">
    <source>
        <dbReference type="HAMAP-Rule" id="MF_01959"/>
    </source>
</evidence>